<dbReference type="InterPro" id="IPR039505">
    <property type="entry name" value="DRC1/2_N"/>
</dbReference>
<protein>
    <recommendedName>
        <fullName evidence="10">Dynein regulatory complex subunit 2</fullName>
    </recommendedName>
</protein>
<evidence type="ECO:0000256" key="10">
    <source>
        <dbReference type="ARBA" id="ARBA00040899"/>
    </source>
</evidence>
<evidence type="ECO:0000313" key="15">
    <source>
        <dbReference type="Proteomes" id="UP001491310"/>
    </source>
</evidence>
<comment type="similarity">
    <text evidence="9">Belongs to the DRC2 family.</text>
</comment>
<comment type="subcellular location">
    <subcellularLocation>
        <location evidence="1">Cytoplasm</location>
        <location evidence="1">Cytoskeleton</location>
        <location evidence="1">Flagellum axoneme</location>
    </subcellularLocation>
    <subcellularLocation>
        <location evidence="8">Cytoplasm</location>
        <location evidence="8">Cytoskeleton</location>
        <location evidence="8">Flagellum basal body</location>
    </subcellularLocation>
</comment>
<keyword evidence="7" id="KW-0966">Cell projection</keyword>
<evidence type="ECO:0000256" key="12">
    <source>
        <dbReference type="SAM" id="Coils"/>
    </source>
</evidence>
<evidence type="ECO:0000256" key="4">
    <source>
        <dbReference type="ARBA" id="ARBA00023054"/>
    </source>
</evidence>
<sequence>MAPKRNAVKVETAEERAARLEKEAIFAQEAAKLRQEAARARILERHLREQELVRMNAPKVHNEWRQKMRAAKLDELKAEVKVMMENHEHAIDCRDSMIQGLDQELEEAEEHHVRAHQGHARCMDTLMQLHAVRMTFIQQQFETNVRALQADYGKQKQDIRTAFTSAKAELGARLAAAQQHFDTVQADAQLAFETAKAEARNGDSEEYNVLKLSLETQVSEIKRLLQEAQSAYHNNTHEKAQAFKELSQSDAETAASVAAKAEVQRKLADSLSHWRSRALATAHEWSARNTGIAAERARLQRHHSILRASLRSFRAEQSGRLLLLCRQR</sequence>
<evidence type="ECO:0000256" key="8">
    <source>
        <dbReference type="ARBA" id="ARBA00037841"/>
    </source>
</evidence>
<dbReference type="Proteomes" id="UP001491310">
    <property type="component" value="Unassembled WGS sequence"/>
</dbReference>
<evidence type="ECO:0000256" key="1">
    <source>
        <dbReference type="ARBA" id="ARBA00004611"/>
    </source>
</evidence>
<evidence type="ECO:0000256" key="3">
    <source>
        <dbReference type="ARBA" id="ARBA00022846"/>
    </source>
</evidence>
<organism evidence="14 15">
    <name type="scientific">Coccomyxa subellipsoidea</name>
    <dbReference type="NCBI Taxonomy" id="248742"/>
    <lineage>
        <taxon>Eukaryota</taxon>
        <taxon>Viridiplantae</taxon>
        <taxon>Chlorophyta</taxon>
        <taxon>core chlorophytes</taxon>
        <taxon>Trebouxiophyceae</taxon>
        <taxon>Trebouxiophyceae incertae sedis</taxon>
        <taxon>Coccomyxaceae</taxon>
        <taxon>Coccomyxa</taxon>
    </lineage>
</organism>
<accession>A0ABR2YRZ4</accession>
<dbReference type="Pfam" id="PF14772">
    <property type="entry name" value="NYD-SP28"/>
    <property type="match status" value="1"/>
</dbReference>
<evidence type="ECO:0000256" key="7">
    <source>
        <dbReference type="ARBA" id="ARBA00023273"/>
    </source>
</evidence>
<dbReference type="PANTHER" id="PTHR21625">
    <property type="entry name" value="NYD-SP28 PROTEIN"/>
    <property type="match status" value="1"/>
</dbReference>
<evidence type="ECO:0000259" key="13">
    <source>
        <dbReference type="Pfam" id="PF14772"/>
    </source>
</evidence>
<keyword evidence="4 12" id="KW-0175">Coiled coil</keyword>
<keyword evidence="3" id="KW-0282">Flagellum</keyword>
<evidence type="ECO:0000313" key="14">
    <source>
        <dbReference type="EMBL" id="KAK9909672.1"/>
    </source>
</evidence>
<proteinExistence type="inferred from homology"/>
<evidence type="ECO:0000256" key="2">
    <source>
        <dbReference type="ARBA" id="ARBA00022490"/>
    </source>
</evidence>
<evidence type="ECO:0000256" key="9">
    <source>
        <dbReference type="ARBA" id="ARBA00038424"/>
    </source>
</evidence>
<evidence type="ECO:0000256" key="5">
    <source>
        <dbReference type="ARBA" id="ARBA00023069"/>
    </source>
</evidence>
<keyword evidence="2" id="KW-0963">Cytoplasm</keyword>
<keyword evidence="6" id="KW-0206">Cytoskeleton</keyword>
<gene>
    <name evidence="14" type="ORF">WJX75_005909</name>
</gene>
<evidence type="ECO:0000256" key="6">
    <source>
        <dbReference type="ARBA" id="ARBA00023212"/>
    </source>
</evidence>
<feature type="coiled-coil region" evidence="12">
    <location>
        <begin position="10"/>
        <end position="50"/>
    </location>
</feature>
<dbReference type="InterPro" id="IPR039750">
    <property type="entry name" value="DRC1/DRC2"/>
</dbReference>
<dbReference type="EMBL" id="JALJOT010000006">
    <property type="protein sequence ID" value="KAK9909672.1"/>
    <property type="molecule type" value="Genomic_DNA"/>
</dbReference>
<dbReference type="PANTHER" id="PTHR21625:SF0">
    <property type="entry name" value="DYNEIN REGULATORY COMPLEX SUBUNIT 2"/>
    <property type="match status" value="1"/>
</dbReference>
<keyword evidence="5" id="KW-0969">Cilium</keyword>
<evidence type="ECO:0000256" key="11">
    <source>
        <dbReference type="ARBA" id="ARBA00045865"/>
    </source>
</evidence>
<name>A0ABR2YRZ4_9CHLO</name>
<comment type="function">
    <text evidence="11">Component of the nexin-dynein regulatory complex (N-DRC), a key regulator of ciliary/flagellar motility which maintains the alignment and integrity of the distal axoneme and regulates microtubule sliding in motile axonemes. Plays a critical role in the assembly of N-DRC and also stabilizes the assembly of multiple inner dynein arms and radial spokes. Coassembles with DRC1 to form a central scaffold needed for assembly of the N-DRC and its attachment to the outer doublet microtubules.</text>
</comment>
<comment type="caution">
    <text evidence="14">The sequence shown here is derived from an EMBL/GenBank/DDBJ whole genome shotgun (WGS) entry which is preliminary data.</text>
</comment>
<feature type="domain" description="Dynein regulatory complex protein 1/2 N-terminal" evidence="13">
    <location>
        <begin position="27"/>
        <end position="121"/>
    </location>
</feature>
<keyword evidence="15" id="KW-1185">Reference proteome</keyword>
<reference evidence="14 15" key="1">
    <citation type="journal article" date="2024" name="Nat. Commun.">
        <title>Phylogenomics reveals the evolutionary origins of lichenization in chlorophyte algae.</title>
        <authorList>
            <person name="Puginier C."/>
            <person name="Libourel C."/>
            <person name="Otte J."/>
            <person name="Skaloud P."/>
            <person name="Haon M."/>
            <person name="Grisel S."/>
            <person name="Petersen M."/>
            <person name="Berrin J.G."/>
            <person name="Delaux P.M."/>
            <person name="Dal Grande F."/>
            <person name="Keller J."/>
        </authorList>
    </citation>
    <scope>NUCLEOTIDE SEQUENCE [LARGE SCALE GENOMIC DNA]</scope>
    <source>
        <strain evidence="14 15">SAG 216-7</strain>
    </source>
</reference>